<feature type="transmembrane region" description="Helical" evidence="9">
    <location>
        <begin position="294"/>
        <end position="318"/>
    </location>
</feature>
<dbReference type="PROSITE" id="PS00216">
    <property type="entry name" value="SUGAR_TRANSPORT_1"/>
    <property type="match status" value="2"/>
</dbReference>
<evidence type="ECO:0000256" key="7">
    <source>
        <dbReference type="ARBA" id="ARBA00023136"/>
    </source>
</evidence>
<feature type="transmembrane region" description="Helical" evidence="9">
    <location>
        <begin position="428"/>
        <end position="447"/>
    </location>
</feature>
<sequence length="494" mass="54016">MGKEPLLQKVRIQEDIESDKKTQPLLQKLRIQEDIESAKHKLVNDDVDDGDGPVTFILLFTTFTALCGTFSYGTAAGFTSPAQSGMMAGLNLSLAEFSFFGSILTIGGLVGAAMSGKLADLLGRRGALWVSNSFCMTGWLMIAYSQAAWFLDIGRLFLGVAAGLSCYVVPVYIVEISPKQIRGAFTAVNALVMSSSVSITFLVGSATSWKTLALISTVPCVLEFVGLFFIPESPRWLSRNGRVKESVAALQRLRGNNTNITKEAAEIKIYMENLQEEFKEDCFFELFKPRYSRVISVGIGLLVLQQLGGLSGYTFYMSSIFHKSGFPNNIGVSITSAVQLVTSILGLIIVDKYGRRSLLTIATVMMCMGSLITGLSFLFQSYALLNNYTPISALIGVLVFFVSITVGIGGIPWVMVSEMTPINVKGSAGTLCNLTSWSCNWFVSYTFNFLFQWSTSGVFFIYSIISGLGILFVLKMVPETRGRSLEEIQADITR</sequence>
<feature type="transmembrane region" description="Helical" evidence="9">
    <location>
        <begin position="453"/>
        <end position="474"/>
    </location>
</feature>
<dbReference type="InterPro" id="IPR005828">
    <property type="entry name" value="MFS_sugar_transport-like"/>
</dbReference>
<dbReference type="AlphaFoldDB" id="A0A3P5ZIQ5"/>
<dbReference type="CDD" id="cd17358">
    <property type="entry name" value="MFS_GLUT6_8_Class3_like"/>
    <property type="match status" value="1"/>
</dbReference>
<dbReference type="InterPro" id="IPR005829">
    <property type="entry name" value="Sugar_transporter_CS"/>
</dbReference>
<accession>A0A3P5ZIQ5</accession>
<evidence type="ECO:0000256" key="4">
    <source>
        <dbReference type="ARBA" id="ARBA00022597"/>
    </source>
</evidence>
<proteinExistence type="inferred from homology"/>
<feature type="transmembrane region" description="Helical" evidence="9">
    <location>
        <begin position="186"/>
        <end position="206"/>
    </location>
</feature>
<dbReference type="PRINTS" id="PR00171">
    <property type="entry name" value="SUGRTRNSPORT"/>
</dbReference>
<dbReference type="PROSITE" id="PS00217">
    <property type="entry name" value="SUGAR_TRANSPORT_2"/>
    <property type="match status" value="1"/>
</dbReference>
<dbReference type="PROSITE" id="PS50850">
    <property type="entry name" value="MFS"/>
    <property type="match status" value="1"/>
</dbReference>
<evidence type="ECO:0000256" key="2">
    <source>
        <dbReference type="ARBA" id="ARBA00010992"/>
    </source>
</evidence>
<evidence type="ECO:0000256" key="5">
    <source>
        <dbReference type="ARBA" id="ARBA00022692"/>
    </source>
</evidence>
<dbReference type="Pfam" id="PF00083">
    <property type="entry name" value="Sugar_tr"/>
    <property type="match status" value="1"/>
</dbReference>
<evidence type="ECO:0000259" key="10">
    <source>
        <dbReference type="PROSITE" id="PS50850"/>
    </source>
</evidence>
<evidence type="ECO:0000256" key="3">
    <source>
        <dbReference type="ARBA" id="ARBA00022448"/>
    </source>
</evidence>
<keyword evidence="5 9" id="KW-0812">Transmembrane</keyword>
<keyword evidence="4" id="KW-0762">Sugar transport</keyword>
<protein>
    <recommendedName>
        <fullName evidence="10">Major facilitator superfamily (MFS) profile domain-containing protein</fullName>
    </recommendedName>
</protein>
<name>A0A3P5ZIQ5_BRACM</name>
<evidence type="ECO:0000256" key="1">
    <source>
        <dbReference type="ARBA" id="ARBA00004141"/>
    </source>
</evidence>
<feature type="transmembrane region" description="Helical" evidence="9">
    <location>
        <begin position="212"/>
        <end position="230"/>
    </location>
</feature>
<feature type="domain" description="Major facilitator superfamily (MFS) profile" evidence="10">
    <location>
        <begin position="57"/>
        <end position="481"/>
    </location>
</feature>
<dbReference type="PANTHER" id="PTHR48021">
    <property type="match status" value="1"/>
</dbReference>
<organism evidence="11">
    <name type="scientific">Brassica campestris</name>
    <name type="common">Field mustard</name>
    <dbReference type="NCBI Taxonomy" id="3711"/>
    <lineage>
        <taxon>Eukaryota</taxon>
        <taxon>Viridiplantae</taxon>
        <taxon>Streptophyta</taxon>
        <taxon>Embryophyta</taxon>
        <taxon>Tracheophyta</taxon>
        <taxon>Spermatophyta</taxon>
        <taxon>Magnoliopsida</taxon>
        <taxon>eudicotyledons</taxon>
        <taxon>Gunneridae</taxon>
        <taxon>Pentapetalae</taxon>
        <taxon>rosids</taxon>
        <taxon>malvids</taxon>
        <taxon>Brassicales</taxon>
        <taxon>Brassicaceae</taxon>
        <taxon>Brassiceae</taxon>
        <taxon>Brassica</taxon>
    </lineage>
</organism>
<feature type="transmembrane region" description="Helical" evidence="9">
    <location>
        <begin position="126"/>
        <end position="144"/>
    </location>
</feature>
<feature type="transmembrane region" description="Helical" evidence="9">
    <location>
        <begin position="156"/>
        <end position="174"/>
    </location>
</feature>
<feature type="transmembrane region" description="Helical" evidence="9">
    <location>
        <begin position="330"/>
        <end position="350"/>
    </location>
</feature>
<evidence type="ECO:0000256" key="9">
    <source>
        <dbReference type="SAM" id="Phobius"/>
    </source>
</evidence>
<evidence type="ECO:0000256" key="6">
    <source>
        <dbReference type="ARBA" id="ARBA00022989"/>
    </source>
</evidence>
<dbReference type="InterPro" id="IPR044775">
    <property type="entry name" value="MFS_ERD6/Tret1-like"/>
</dbReference>
<feature type="transmembrane region" description="Helical" evidence="9">
    <location>
        <begin position="357"/>
        <end position="379"/>
    </location>
</feature>
<dbReference type="FunFam" id="1.20.1250.20:FF:000043">
    <property type="entry name" value="sugar transporter ERD6-like 6"/>
    <property type="match status" value="1"/>
</dbReference>
<keyword evidence="6 9" id="KW-1133">Transmembrane helix</keyword>
<keyword evidence="3 8" id="KW-0813">Transport</keyword>
<dbReference type="InterPro" id="IPR020846">
    <property type="entry name" value="MFS_dom"/>
</dbReference>
<dbReference type="Gene3D" id="1.20.1250.20">
    <property type="entry name" value="MFS general substrate transporter like domains"/>
    <property type="match status" value="1"/>
</dbReference>
<feature type="transmembrane region" description="Helical" evidence="9">
    <location>
        <begin position="391"/>
        <end position="416"/>
    </location>
</feature>
<dbReference type="GO" id="GO:0051119">
    <property type="term" value="F:sugar transmembrane transporter activity"/>
    <property type="evidence" value="ECO:0007669"/>
    <property type="project" value="InterPro"/>
</dbReference>
<dbReference type="PANTHER" id="PTHR48021:SF82">
    <property type="entry name" value="SUGAR TRANSPORTER ERD6-LIKE 13-RELATED"/>
    <property type="match status" value="1"/>
</dbReference>
<keyword evidence="7 9" id="KW-0472">Membrane</keyword>
<evidence type="ECO:0000313" key="11">
    <source>
        <dbReference type="EMBL" id="VDC72008.1"/>
    </source>
</evidence>
<dbReference type="GO" id="GO:0016020">
    <property type="term" value="C:membrane"/>
    <property type="evidence" value="ECO:0007669"/>
    <property type="project" value="UniProtKB-SubCell"/>
</dbReference>
<reference evidence="11" key="1">
    <citation type="submission" date="2018-11" db="EMBL/GenBank/DDBJ databases">
        <authorList>
            <consortium name="Genoscope - CEA"/>
            <person name="William W."/>
        </authorList>
    </citation>
    <scope>NUCLEOTIDE SEQUENCE</scope>
</reference>
<feature type="transmembrane region" description="Helical" evidence="9">
    <location>
        <begin position="54"/>
        <end position="72"/>
    </location>
</feature>
<dbReference type="SUPFAM" id="SSF103473">
    <property type="entry name" value="MFS general substrate transporter"/>
    <property type="match status" value="1"/>
</dbReference>
<gene>
    <name evidence="11" type="ORF">BRAA05T21722Z</name>
</gene>
<dbReference type="NCBIfam" id="TIGR00879">
    <property type="entry name" value="SP"/>
    <property type="match status" value="1"/>
</dbReference>
<evidence type="ECO:0000256" key="8">
    <source>
        <dbReference type="RuleBase" id="RU003346"/>
    </source>
</evidence>
<comment type="subcellular location">
    <subcellularLocation>
        <location evidence="1">Membrane</location>
        <topology evidence="1">Multi-pass membrane protein</topology>
    </subcellularLocation>
</comment>
<dbReference type="InterPro" id="IPR036259">
    <property type="entry name" value="MFS_trans_sf"/>
</dbReference>
<comment type="similarity">
    <text evidence="2 8">Belongs to the major facilitator superfamily. Sugar transporter (TC 2.A.1.1) family.</text>
</comment>
<dbReference type="EMBL" id="LR031570">
    <property type="protein sequence ID" value="VDC72008.1"/>
    <property type="molecule type" value="Genomic_DNA"/>
</dbReference>
<dbReference type="InterPro" id="IPR050549">
    <property type="entry name" value="MFS_Trehalose_Transporter"/>
</dbReference>
<dbReference type="InterPro" id="IPR003663">
    <property type="entry name" value="Sugar/inositol_transpt"/>
</dbReference>
<feature type="transmembrane region" description="Helical" evidence="9">
    <location>
        <begin position="92"/>
        <end position="114"/>
    </location>
</feature>